<feature type="region of interest" description="Disordered" evidence="1">
    <location>
        <begin position="22"/>
        <end position="53"/>
    </location>
</feature>
<evidence type="ECO:0008006" key="4">
    <source>
        <dbReference type="Google" id="ProtNLM"/>
    </source>
</evidence>
<evidence type="ECO:0000313" key="2">
    <source>
        <dbReference type="EMBL" id="WXA90902.1"/>
    </source>
</evidence>
<dbReference type="EMBL" id="CP089982">
    <property type="protein sequence ID" value="WXA90902.1"/>
    <property type="molecule type" value="Genomic_DNA"/>
</dbReference>
<accession>A0ABZ2JWP7</accession>
<name>A0ABZ2JWP7_9BACT</name>
<sequence length="291" mass="29500">MTALGLLSAGLGVAFVGCSSDDTSGGGGGTDAGKDTSTDAPATGPKQSGTLLDFPVGTKVKDATITLGSGSGTSGADGKYSIATTKDTPFFMRVTHSQYLTLIEQEWQLSGDADRGPTQYISQGVKPTLLALLESSDTPKVKQDKGILAVGIVLEGACTEDGGVVIKIDTGAATDAGTDAGDGGGDAGGSDAGSGDTDNIVRYFTSVTSVAPMNQPQQTTKNQNTPAVAIYNVTPGENVQLSVTPSAASGCTVVKQYPHADPKASNIKYTGKIKVEAGTNTFSFARVFLTK</sequence>
<protein>
    <recommendedName>
        <fullName evidence="4">Lipoprotein</fullName>
    </recommendedName>
</protein>
<keyword evidence="3" id="KW-1185">Reference proteome</keyword>
<evidence type="ECO:0000256" key="1">
    <source>
        <dbReference type="SAM" id="MobiDB-lite"/>
    </source>
</evidence>
<proteinExistence type="predicted"/>
<evidence type="ECO:0000313" key="3">
    <source>
        <dbReference type="Proteomes" id="UP001379533"/>
    </source>
</evidence>
<reference evidence="2 3" key="1">
    <citation type="submission" date="2021-12" db="EMBL/GenBank/DDBJ databases">
        <title>Discovery of the Pendulisporaceae a myxobacterial family with distinct sporulation behavior and unique specialized metabolism.</title>
        <authorList>
            <person name="Garcia R."/>
            <person name="Popoff A."/>
            <person name="Bader C.D."/>
            <person name="Loehr J."/>
            <person name="Walesch S."/>
            <person name="Walt C."/>
            <person name="Boldt J."/>
            <person name="Bunk B."/>
            <person name="Haeckl F.J.F.P.J."/>
            <person name="Gunesch A.P."/>
            <person name="Birkelbach J."/>
            <person name="Nuebel U."/>
            <person name="Pietschmann T."/>
            <person name="Bach T."/>
            <person name="Mueller R."/>
        </authorList>
    </citation>
    <scope>NUCLEOTIDE SEQUENCE [LARGE SCALE GENOMIC DNA]</scope>
    <source>
        <strain evidence="2 3">MSr12523</strain>
    </source>
</reference>
<dbReference type="RefSeq" id="WP_394841522.1">
    <property type="nucleotide sequence ID" value="NZ_CP089982.1"/>
</dbReference>
<dbReference type="Proteomes" id="UP001379533">
    <property type="component" value="Chromosome"/>
</dbReference>
<gene>
    <name evidence="2" type="ORF">LZC95_31160</name>
</gene>
<organism evidence="2 3">
    <name type="scientific">Pendulispora brunnea</name>
    <dbReference type="NCBI Taxonomy" id="2905690"/>
    <lineage>
        <taxon>Bacteria</taxon>
        <taxon>Pseudomonadati</taxon>
        <taxon>Myxococcota</taxon>
        <taxon>Myxococcia</taxon>
        <taxon>Myxococcales</taxon>
        <taxon>Sorangiineae</taxon>
        <taxon>Pendulisporaceae</taxon>
        <taxon>Pendulispora</taxon>
    </lineage>
</organism>